<reference evidence="1 2" key="1">
    <citation type="submission" date="2019-07" db="EMBL/GenBank/DDBJ databases">
        <authorList>
            <person name="Kim J."/>
        </authorList>
    </citation>
    <scope>NUCLEOTIDE SEQUENCE [LARGE SCALE GENOMIC DNA]</scope>
    <source>
        <strain evidence="1 2">JC52</strain>
    </source>
</reference>
<name>A0A559K9G9_9BACL</name>
<protein>
    <submittedName>
        <fullName evidence="1">Uncharacterized protein</fullName>
    </submittedName>
</protein>
<proteinExistence type="predicted"/>
<evidence type="ECO:0000313" key="2">
    <source>
        <dbReference type="Proteomes" id="UP000317036"/>
    </source>
</evidence>
<keyword evidence="2" id="KW-1185">Reference proteome</keyword>
<dbReference type="EMBL" id="VNJI01000020">
    <property type="protein sequence ID" value="TVY08762.1"/>
    <property type="molecule type" value="Genomic_DNA"/>
</dbReference>
<comment type="caution">
    <text evidence="1">The sequence shown here is derived from an EMBL/GenBank/DDBJ whole genome shotgun (WGS) entry which is preliminary data.</text>
</comment>
<gene>
    <name evidence="1" type="ORF">FPZ49_17065</name>
</gene>
<sequence length="151" mass="17829">MSRLEYRLYAEGSETYPLLYYYDRIGKDEVLLRFACDYFIKDGRVYEKTSCAVEASCYVIYVQEAEDERVMPLWGTPKGFSRRAITMELREYQEGTADYPLIRTFSFPDPQEALLHLQANYLMVGDTEWCRTSAEIDEDRETYVFYAVPNH</sequence>
<dbReference type="OrthoDB" id="1682087at2"/>
<dbReference type="Proteomes" id="UP000317036">
    <property type="component" value="Unassembled WGS sequence"/>
</dbReference>
<dbReference type="RefSeq" id="WP_144848992.1">
    <property type="nucleotide sequence ID" value="NZ_VNJI01000020.1"/>
</dbReference>
<organism evidence="1 2">
    <name type="scientific">Paenibacillus cremeus</name>
    <dbReference type="NCBI Taxonomy" id="2163881"/>
    <lineage>
        <taxon>Bacteria</taxon>
        <taxon>Bacillati</taxon>
        <taxon>Bacillota</taxon>
        <taxon>Bacilli</taxon>
        <taxon>Bacillales</taxon>
        <taxon>Paenibacillaceae</taxon>
        <taxon>Paenibacillus</taxon>
    </lineage>
</organism>
<evidence type="ECO:0000313" key="1">
    <source>
        <dbReference type="EMBL" id="TVY08762.1"/>
    </source>
</evidence>
<accession>A0A559K9G9</accession>
<dbReference type="AlphaFoldDB" id="A0A559K9G9"/>